<dbReference type="GO" id="GO:0005576">
    <property type="term" value="C:extracellular region"/>
    <property type="evidence" value="ECO:0007669"/>
    <property type="project" value="TreeGrafter"/>
</dbReference>
<evidence type="ECO:0000259" key="4">
    <source>
        <dbReference type="Pfam" id="PF11887"/>
    </source>
</evidence>
<feature type="domain" description="Mce/MlaD" evidence="3">
    <location>
        <begin position="82"/>
        <end position="156"/>
    </location>
</feature>
<dbReference type="InterPro" id="IPR005693">
    <property type="entry name" value="Mce"/>
</dbReference>
<keyword evidence="2" id="KW-0472">Membrane</keyword>
<keyword evidence="2" id="KW-0812">Transmembrane</keyword>
<dbReference type="InterPro" id="IPR003399">
    <property type="entry name" value="Mce/MlaD"/>
</dbReference>
<proteinExistence type="predicted"/>
<dbReference type="EMBL" id="FNVU01000001">
    <property type="protein sequence ID" value="SEF57783.1"/>
    <property type="molecule type" value="Genomic_DNA"/>
</dbReference>
<name>A0A1H5T4P7_9ACTN</name>
<protein>
    <submittedName>
        <fullName evidence="5">Virulence factor Mce family protein</fullName>
    </submittedName>
</protein>
<evidence type="ECO:0000259" key="3">
    <source>
        <dbReference type="Pfam" id="PF02470"/>
    </source>
</evidence>
<feature type="compositionally biased region" description="Low complexity" evidence="1">
    <location>
        <begin position="419"/>
        <end position="432"/>
    </location>
</feature>
<dbReference type="InterPro" id="IPR052336">
    <property type="entry name" value="MlaD_Phospholipid_Transporter"/>
</dbReference>
<gene>
    <name evidence="5" type="ORF">SAMN05216223_101392</name>
</gene>
<evidence type="ECO:0000256" key="1">
    <source>
        <dbReference type="SAM" id="MobiDB-lite"/>
    </source>
</evidence>
<keyword evidence="2" id="KW-1133">Transmembrane helix</keyword>
<dbReference type="NCBIfam" id="TIGR00996">
    <property type="entry name" value="Mtu_fam_mce"/>
    <property type="match status" value="1"/>
</dbReference>
<feature type="region of interest" description="Disordered" evidence="1">
    <location>
        <begin position="354"/>
        <end position="432"/>
    </location>
</feature>
<evidence type="ECO:0000313" key="5">
    <source>
        <dbReference type="EMBL" id="SEF57783.1"/>
    </source>
</evidence>
<evidence type="ECO:0000256" key="2">
    <source>
        <dbReference type="SAM" id="Phobius"/>
    </source>
</evidence>
<dbReference type="AlphaFoldDB" id="A0A1H5T4P7"/>
<dbReference type="InterPro" id="IPR024516">
    <property type="entry name" value="Mce_C"/>
</dbReference>
<feature type="compositionally biased region" description="Low complexity" evidence="1">
    <location>
        <begin position="376"/>
        <end position="389"/>
    </location>
</feature>
<sequence>MTASPRRPRRNRLTLPPLPREDGASVATGAHRAGRLGRALRPRRVPLLSRVPRRVLSVVVVLAIVAAGLVAAGFAAFGGPSGRHVTAYFDRTVGVYAGSDLRILGVKVGTVESVTPQGKQVKVGLRLDHGIKVPAKAGAVVVAPSVVADRYIQLTPAYTGGAQLPDHGVIPAARTATPVEIDQLYDSVTQLSKALGPNGANTTGALSNLLDTGAQNLKGNGKDIGQSIDQLGQATKTLNGHSDDLFATLSYLQSFTTLLKNNDGKVKAATDQLSTVSGFLAADKEDLGGALQQLSTALGSVKTFIQDNRARLKTSITKLTPITQSLVDQRASLAELLDDAPLAADNILNAYNPKSQTLDGRTDINELSMGGGVDPASTAATTRSTAGGTNVPSADGSSAPPLPLPPVGTVYGGSGTTGTSGTSATSGKGAAK</sequence>
<dbReference type="Pfam" id="PF02470">
    <property type="entry name" value="MlaD"/>
    <property type="match status" value="1"/>
</dbReference>
<dbReference type="PANTHER" id="PTHR33371:SF4">
    <property type="entry name" value="INTERMEMBRANE PHOSPHOLIPID TRANSPORT SYSTEM BINDING PROTEIN MLAD"/>
    <property type="match status" value="1"/>
</dbReference>
<dbReference type="PANTHER" id="PTHR33371">
    <property type="entry name" value="INTERMEMBRANE PHOSPHOLIPID TRANSPORT SYSTEM BINDING PROTEIN MLAD-RELATED"/>
    <property type="match status" value="1"/>
</dbReference>
<keyword evidence="6" id="KW-1185">Reference proteome</keyword>
<evidence type="ECO:0000313" key="6">
    <source>
        <dbReference type="Proteomes" id="UP000236754"/>
    </source>
</evidence>
<feature type="transmembrane region" description="Helical" evidence="2">
    <location>
        <begin position="55"/>
        <end position="77"/>
    </location>
</feature>
<dbReference type="Pfam" id="PF11887">
    <property type="entry name" value="Mce4_CUP1"/>
    <property type="match status" value="1"/>
</dbReference>
<dbReference type="Proteomes" id="UP000236754">
    <property type="component" value="Unassembled WGS sequence"/>
</dbReference>
<feature type="domain" description="Mammalian cell entry C-terminal" evidence="4">
    <location>
        <begin position="162"/>
        <end position="350"/>
    </location>
</feature>
<feature type="region of interest" description="Disordered" evidence="1">
    <location>
        <begin position="1"/>
        <end position="33"/>
    </location>
</feature>
<organism evidence="5 6">
    <name type="scientific">Actinacidiphila yanglinensis</name>
    <dbReference type="NCBI Taxonomy" id="310779"/>
    <lineage>
        <taxon>Bacteria</taxon>
        <taxon>Bacillati</taxon>
        <taxon>Actinomycetota</taxon>
        <taxon>Actinomycetes</taxon>
        <taxon>Kitasatosporales</taxon>
        <taxon>Streptomycetaceae</taxon>
        <taxon>Actinacidiphila</taxon>
    </lineage>
</organism>
<feature type="compositionally biased region" description="Basic residues" evidence="1">
    <location>
        <begin position="1"/>
        <end position="12"/>
    </location>
</feature>
<accession>A0A1H5T4P7</accession>
<reference evidence="5 6" key="1">
    <citation type="submission" date="2016-10" db="EMBL/GenBank/DDBJ databases">
        <authorList>
            <person name="de Groot N.N."/>
        </authorList>
    </citation>
    <scope>NUCLEOTIDE SEQUENCE [LARGE SCALE GENOMIC DNA]</scope>
    <source>
        <strain evidence="5 6">CGMCC 4.2023</strain>
    </source>
</reference>